<organism evidence="6 7">
    <name type="scientific">Nadsonia fulvescens var. elongata DSM 6958</name>
    <dbReference type="NCBI Taxonomy" id="857566"/>
    <lineage>
        <taxon>Eukaryota</taxon>
        <taxon>Fungi</taxon>
        <taxon>Dikarya</taxon>
        <taxon>Ascomycota</taxon>
        <taxon>Saccharomycotina</taxon>
        <taxon>Dipodascomycetes</taxon>
        <taxon>Dipodascales</taxon>
        <taxon>Dipodascales incertae sedis</taxon>
        <taxon>Nadsonia</taxon>
    </lineage>
</organism>
<feature type="non-terminal residue" evidence="6">
    <location>
        <position position="1057"/>
    </location>
</feature>
<protein>
    <recommendedName>
        <fullName evidence="2">Structural maintenance of chromosomes protein 5</fullName>
    </recommendedName>
</protein>
<keyword evidence="7" id="KW-1185">Reference proteome</keyword>
<dbReference type="PANTHER" id="PTHR45916">
    <property type="entry name" value="STRUCTURAL MAINTENANCE OF CHROMOSOMES PROTEIN 5"/>
    <property type="match status" value="1"/>
</dbReference>
<feature type="coiled-coil region" evidence="4">
    <location>
        <begin position="170"/>
        <end position="201"/>
    </location>
</feature>
<evidence type="ECO:0000256" key="3">
    <source>
        <dbReference type="ARBA" id="ARBA00023054"/>
    </source>
</evidence>
<dbReference type="EMBL" id="KV454411">
    <property type="protein sequence ID" value="ODQ64603.1"/>
    <property type="molecule type" value="Genomic_DNA"/>
</dbReference>
<dbReference type="PANTHER" id="PTHR45916:SF1">
    <property type="entry name" value="STRUCTURAL MAINTENANCE OF CHROMOSOMES PROTEIN 5"/>
    <property type="match status" value="1"/>
</dbReference>
<keyword evidence="3 4" id="KW-0175">Coiled coil</keyword>
<dbReference type="GO" id="GO:0000724">
    <property type="term" value="P:double-strand break repair via homologous recombination"/>
    <property type="evidence" value="ECO:0007669"/>
    <property type="project" value="TreeGrafter"/>
</dbReference>
<evidence type="ECO:0000256" key="4">
    <source>
        <dbReference type="SAM" id="Coils"/>
    </source>
</evidence>
<dbReference type="GO" id="GO:0016787">
    <property type="term" value="F:hydrolase activity"/>
    <property type="evidence" value="ECO:0007669"/>
    <property type="project" value="UniProtKB-KW"/>
</dbReference>
<feature type="coiled-coil region" evidence="4">
    <location>
        <begin position="237"/>
        <end position="380"/>
    </location>
</feature>
<proteinExistence type="inferred from homology"/>
<sequence length="1057" mass="121630">FMPGSIRRVDLTNFLTYKKATFHVGPYLNMIIGPNGTGKSSFVCAVCLGLSGKNELLGRAKDTKSFVKSGCEEGSIEIELQGQQNEGNVIIKRIIYANGNSSLWRINGKLSNTIKVRTLVASYNIQIDNLCQFLPQDKVSEFAKLDPVKLLHETERAVGSTELVAQHEELKQLDNKVGGIKVNLESMKAELERLSINHEKNLDIMRQFEERVTLQKQLATLKAAKLAVYHGVYLQKRKVAVNEFNALKEVLRKLELENEPLKNQSNLFRKNLGLLLSEQTGLKQKLQTSRQNSIEKKARLQELMKKQDLLDEKLEEIHNNEKEYQNSLENLQKEVSELQRKWESTSRPDTNVYDALISQRDNFTQSIREIEEKISDMEEGDIAISCRNKLDFAERQVRTKSEDLHRLSTINPRITKLLQDRSINRGSIEDMLKAVDYIKKNRDQFTGTIWEPPCLSVGVKDSRYRKYADATIFPHRFVFTCETRSDYEKFTKHAFEVSRWNITVAEYSNTAAPTLNKHRKPTSNDSINSLGFDGYIVDTLTGPEPVLNMLCHKAFLHMTPFALRELTRNQQARLESALTDGTIPLIKKYFVGDNQVLNVRSKYGKKNISTNSSVVWNNHASIFAIDKVDDSKIAQVQRELEEATSKCNQCKDALKEIQQKSIEYKRDISSAKKKRQQIYENIQAYKESEQIYEKLKTRLNARKQKYEEMKHKPPKTENEIFSNREKFARVTELSVNETISLASQLADEVKSYQQASTLALAVKVANNNMNYVEKVYEISNERSKRIRETELPELRIRSQDARALSDSKEREFKNAIKDFDEESINEIRGIADEILQKSDPVAIVESQIETKQSELSMQGQDGDNSIVKRVQDEKARIDTLKNEIENITTNHSIDIDRLNKLGVSWSTELRRLVDQVSTHFSEAFESINCGGKVEVTPADRYDNWKIEIKVRFRETEELQLLDSHRQSGGERSLTTIFYLMSLQGLTRSPFRVVDEINQGMDPRNERIVHSRMVDIGCKENTSQYFLITPKLLLNLNYHRRMKVHCIFSGAYMPSVDE</sequence>
<dbReference type="GO" id="GO:0003697">
    <property type="term" value="F:single-stranded DNA binding"/>
    <property type="evidence" value="ECO:0007669"/>
    <property type="project" value="TreeGrafter"/>
</dbReference>
<name>A0A1E3PGQ6_9ASCO</name>
<feature type="domain" description="RecF/RecN/SMC N-terminal" evidence="5">
    <location>
        <begin position="6"/>
        <end position="1028"/>
    </location>
</feature>
<accession>A0A1E3PGQ6</accession>
<dbReference type="OrthoDB" id="10254973at2759"/>
<comment type="similarity">
    <text evidence="1">Belongs to the SMC family. SMC5 subfamily.</text>
</comment>
<dbReference type="GO" id="GO:0005634">
    <property type="term" value="C:nucleus"/>
    <property type="evidence" value="ECO:0007669"/>
    <property type="project" value="TreeGrafter"/>
</dbReference>
<evidence type="ECO:0000259" key="5">
    <source>
        <dbReference type="Pfam" id="PF02463"/>
    </source>
</evidence>
<dbReference type="SUPFAM" id="SSF52540">
    <property type="entry name" value="P-loop containing nucleoside triphosphate hydrolases"/>
    <property type="match status" value="1"/>
</dbReference>
<feature type="coiled-coil region" evidence="4">
    <location>
        <begin position="633"/>
        <end position="712"/>
    </location>
</feature>
<dbReference type="STRING" id="857566.A0A1E3PGQ6"/>
<evidence type="ECO:0000313" key="7">
    <source>
        <dbReference type="Proteomes" id="UP000095009"/>
    </source>
</evidence>
<dbReference type="InterPro" id="IPR027417">
    <property type="entry name" value="P-loop_NTPase"/>
</dbReference>
<reference evidence="6 7" key="1">
    <citation type="journal article" date="2016" name="Proc. Natl. Acad. Sci. U.S.A.">
        <title>Comparative genomics of biotechnologically important yeasts.</title>
        <authorList>
            <person name="Riley R."/>
            <person name="Haridas S."/>
            <person name="Wolfe K.H."/>
            <person name="Lopes M.R."/>
            <person name="Hittinger C.T."/>
            <person name="Goeker M."/>
            <person name="Salamov A.A."/>
            <person name="Wisecaver J.H."/>
            <person name="Long T.M."/>
            <person name="Calvey C.H."/>
            <person name="Aerts A.L."/>
            <person name="Barry K.W."/>
            <person name="Choi C."/>
            <person name="Clum A."/>
            <person name="Coughlan A.Y."/>
            <person name="Deshpande S."/>
            <person name="Douglass A.P."/>
            <person name="Hanson S.J."/>
            <person name="Klenk H.-P."/>
            <person name="LaButti K.M."/>
            <person name="Lapidus A."/>
            <person name="Lindquist E.A."/>
            <person name="Lipzen A.M."/>
            <person name="Meier-Kolthoff J.P."/>
            <person name="Ohm R.A."/>
            <person name="Otillar R.P."/>
            <person name="Pangilinan J.L."/>
            <person name="Peng Y."/>
            <person name="Rokas A."/>
            <person name="Rosa C.A."/>
            <person name="Scheuner C."/>
            <person name="Sibirny A.A."/>
            <person name="Slot J.C."/>
            <person name="Stielow J.B."/>
            <person name="Sun H."/>
            <person name="Kurtzman C.P."/>
            <person name="Blackwell M."/>
            <person name="Grigoriev I.V."/>
            <person name="Jeffries T.W."/>
        </authorList>
    </citation>
    <scope>NUCLEOTIDE SEQUENCE [LARGE SCALE GENOMIC DNA]</scope>
    <source>
        <strain evidence="6 7">DSM 6958</strain>
    </source>
</reference>
<evidence type="ECO:0000313" key="6">
    <source>
        <dbReference type="EMBL" id="ODQ64603.1"/>
    </source>
</evidence>
<dbReference type="Pfam" id="PF02463">
    <property type="entry name" value="SMC_N"/>
    <property type="match status" value="1"/>
</dbReference>
<dbReference type="GO" id="GO:0030915">
    <property type="term" value="C:Smc5-Smc6 complex"/>
    <property type="evidence" value="ECO:0007669"/>
    <property type="project" value="TreeGrafter"/>
</dbReference>
<gene>
    <name evidence="6" type="ORF">NADFUDRAFT_9252</name>
</gene>
<dbReference type="AlphaFoldDB" id="A0A1E3PGQ6"/>
<feature type="non-terminal residue" evidence="6">
    <location>
        <position position="1"/>
    </location>
</feature>
<dbReference type="Gene3D" id="3.40.50.300">
    <property type="entry name" value="P-loop containing nucleotide triphosphate hydrolases"/>
    <property type="match status" value="2"/>
</dbReference>
<evidence type="ECO:0000256" key="1">
    <source>
        <dbReference type="ARBA" id="ARBA00010171"/>
    </source>
</evidence>
<dbReference type="GO" id="GO:0007059">
    <property type="term" value="P:chromosome segregation"/>
    <property type="evidence" value="ECO:0007669"/>
    <property type="project" value="UniProtKB-ARBA"/>
</dbReference>
<evidence type="ECO:0000256" key="2">
    <source>
        <dbReference type="ARBA" id="ARBA00018687"/>
    </source>
</evidence>
<dbReference type="InterPro" id="IPR003395">
    <property type="entry name" value="RecF/RecN/SMC_N"/>
</dbReference>
<keyword evidence="6" id="KW-0378">Hydrolase</keyword>
<dbReference type="Proteomes" id="UP000095009">
    <property type="component" value="Unassembled WGS sequence"/>
</dbReference>